<keyword evidence="4 5" id="KW-0472">Membrane</keyword>
<dbReference type="AlphaFoldDB" id="A0A6M8BB62"/>
<evidence type="ECO:0000256" key="3">
    <source>
        <dbReference type="ARBA" id="ARBA00022989"/>
    </source>
</evidence>
<dbReference type="EMBL" id="CP053661">
    <property type="protein sequence ID" value="QKD84589.1"/>
    <property type="molecule type" value="Genomic_DNA"/>
</dbReference>
<dbReference type="PANTHER" id="PTHR33514">
    <property type="entry name" value="PROTEIN ABCI12, CHLOROPLASTIC"/>
    <property type="match status" value="1"/>
</dbReference>
<evidence type="ECO:0000313" key="7">
    <source>
        <dbReference type="Proteomes" id="UP000505210"/>
    </source>
</evidence>
<comment type="subcellular location">
    <subcellularLocation>
        <location evidence="1">Membrane</location>
        <topology evidence="1">Multi-pass membrane protein</topology>
    </subcellularLocation>
</comment>
<evidence type="ECO:0000256" key="2">
    <source>
        <dbReference type="ARBA" id="ARBA00022692"/>
    </source>
</evidence>
<gene>
    <name evidence="6" type="ORF">HPC62_22515</name>
</gene>
<dbReference type="GO" id="GO:0005886">
    <property type="term" value="C:plasma membrane"/>
    <property type="evidence" value="ECO:0007669"/>
    <property type="project" value="UniProtKB-ARBA"/>
</dbReference>
<dbReference type="InterPro" id="IPR003339">
    <property type="entry name" value="ABC/ECF_trnsptr_transmembrane"/>
</dbReference>
<evidence type="ECO:0000256" key="4">
    <source>
        <dbReference type="ARBA" id="ARBA00023136"/>
    </source>
</evidence>
<sequence>MDLLRSLPIGLYLEQPVTWLHRLDPRVKAAWLMAFVLTPIAATPYWRLSLVGWLLALMVSTLLPLRVWKRQVGLAAGFSLLLFLVTLVVPDGLTVTHQPRTPADELSITVPPSPSSATPSVGEDAPITLNLGNGYQYVLLQAGPLRVTRRSLNLGIRVGTLVFTLLVSTNLFLLTTAPEEITAGLESLLRPLGRFGIPVTEIVLTLTLSLRFIPLVLEEIQNLIRSVRTRAINWRKLGFRGSSQVALTVAERLVDNLLVRATQIASAMQVRGFTSPNRHQVKWHQFRVFWLDWLAIAALVLFIFARIRWGS</sequence>
<dbReference type="RefSeq" id="WP_172358609.1">
    <property type="nucleotide sequence ID" value="NZ_CP053661.1"/>
</dbReference>
<dbReference type="PANTHER" id="PTHR33514:SF13">
    <property type="entry name" value="PROTEIN ABCI12, CHLOROPLASTIC"/>
    <property type="match status" value="1"/>
</dbReference>
<feature type="transmembrane region" description="Helical" evidence="5">
    <location>
        <begin position="154"/>
        <end position="175"/>
    </location>
</feature>
<evidence type="ECO:0000256" key="1">
    <source>
        <dbReference type="ARBA" id="ARBA00004141"/>
    </source>
</evidence>
<feature type="transmembrane region" description="Helical" evidence="5">
    <location>
        <begin position="74"/>
        <end position="93"/>
    </location>
</feature>
<feature type="transmembrane region" description="Helical" evidence="5">
    <location>
        <begin position="51"/>
        <end position="68"/>
    </location>
</feature>
<keyword evidence="3 5" id="KW-1133">Transmembrane helix</keyword>
<reference evidence="6 7" key="1">
    <citation type="submission" date="2020-05" db="EMBL/GenBank/DDBJ databases">
        <title>Complete genome sequence of of a novel Thermoleptolyngbya strain isolated from hot springs of Ganzi, Sichuan China.</title>
        <authorList>
            <person name="Tang J."/>
            <person name="Daroch M."/>
            <person name="Li L."/>
            <person name="Waleron K."/>
            <person name="Waleron M."/>
            <person name="Waleron M."/>
        </authorList>
    </citation>
    <scope>NUCLEOTIDE SEQUENCE [LARGE SCALE GENOMIC DNA]</scope>
    <source>
        <strain evidence="6 7">PKUAC-SCTA183</strain>
    </source>
</reference>
<dbReference type="KEGG" id="theu:HPC62_22515"/>
<accession>A0A6M8BB62</accession>
<feature type="transmembrane region" description="Helical" evidence="5">
    <location>
        <begin position="288"/>
        <end position="309"/>
    </location>
</feature>
<proteinExistence type="predicted"/>
<dbReference type="Proteomes" id="UP000505210">
    <property type="component" value="Chromosome"/>
</dbReference>
<evidence type="ECO:0000256" key="5">
    <source>
        <dbReference type="SAM" id="Phobius"/>
    </source>
</evidence>
<evidence type="ECO:0000313" key="6">
    <source>
        <dbReference type="EMBL" id="QKD84589.1"/>
    </source>
</evidence>
<protein>
    <submittedName>
        <fullName evidence="6">Energy-coupling factor transporter transmembrane protein EcfT</fullName>
    </submittedName>
</protein>
<keyword evidence="7" id="KW-1185">Reference proteome</keyword>
<dbReference type="Pfam" id="PF02361">
    <property type="entry name" value="CbiQ"/>
    <property type="match status" value="1"/>
</dbReference>
<dbReference type="CDD" id="cd16914">
    <property type="entry name" value="EcfT"/>
    <property type="match status" value="1"/>
</dbReference>
<keyword evidence="2 5" id="KW-0812">Transmembrane</keyword>
<name>A0A6M8BB62_9CYAN</name>
<organism evidence="6 7">
    <name type="scientific">Thermoleptolyngbya sichuanensis A183</name>
    <dbReference type="NCBI Taxonomy" id="2737172"/>
    <lineage>
        <taxon>Bacteria</taxon>
        <taxon>Bacillati</taxon>
        <taxon>Cyanobacteriota</taxon>
        <taxon>Cyanophyceae</taxon>
        <taxon>Oculatellales</taxon>
        <taxon>Oculatellaceae</taxon>
        <taxon>Thermoleptolyngbya</taxon>
        <taxon>Thermoleptolyngbya sichuanensis</taxon>
    </lineage>
</organism>